<dbReference type="OrthoDB" id="9798934at2"/>
<evidence type="ECO:0000256" key="5">
    <source>
        <dbReference type="SAM" id="MobiDB-lite"/>
    </source>
</evidence>
<evidence type="ECO:0000256" key="3">
    <source>
        <dbReference type="ARBA" id="ARBA00023125"/>
    </source>
</evidence>
<feature type="domain" description="HTH lacI-type" evidence="6">
    <location>
        <begin position="23"/>
        <end position="79"/>
    </location>
</feature>
<feature type="region of interest" description="Disordered" evidence="5">
    <location>
        <begin position="1"/>
        <end position="22"/>
    </location>
</feature>
<dbReference type="PRINTS" id="PR00036">
    <property type="entry name" value="HTHLACI"/>
</dbReference>
<reference evidence="7 8" key="1">
    <citation type="submission" date="2018-05" db="EMBL/GenBank/DDBJ databases">
        <title>Genetic diversity of glacier-inhabiting Cryobacterium bacteria in China and description of Cryobacterium mengkeensis sp. nov. and Arthrobacter glacialis sp. nov.</title>
        <authorList>
            <person name="Liu Q."/>
            <person name="Xin Y.-H."/>
        </authorList>
    </citation>
    <scope>NUCLEOTIDE SEQUENCE [LARGE SCALE GENOMIC DNA]</scope>
    <source>
        <strain evidence="7 8">SK-1</strain>
    </source>
</reference>
<dbReference type="InterPro" id="IPR046335">
    <property type="entry name" value="LacI/GalR-like_sensor"/>
</dbReference>
<dbReference type="PROSITE" id="PS00356">
    <property type="entry name" value="HTH_LACI_1"/>
    <property type="match status" value="1"/>
</dbReference>
<keyword evidence="3" id="KW-0238">DNA-binding</keyword>
<keyword evidence="1" id="KW-0678">Repressor</keyword>
<organism evidence="7 8">
    <name type="scientific">Cryobacterium arcticum</name>
    <dbReference type="NCBI Taxonomy" id="670052"/>
    <lineage>
        <taxon>Bacteria</taxon>
        <taxon>Bacillati</taxon>
        <taxon>Actinomycetota</taxon>
        <taxon>Actinomycetes</taxon>
        <taxon>Micrococcales</taxon>
        <taxon>Microbacteriaceae</taxon>
        <taxon>Cryobacterium</taxon>
    </lineage>
</organism>
<dbReference type="InterPro" id="IPR010982">
    <property type="entry name" value="Lambda_DNA-bd_dom_sf"/>
</dbReference>
<name>A0A317ZYK9_9MICO</name>
<gene>
    <name evidence="7" type="ORF">CTB96_04055</name>
</gene>
<keyword evidence="2" id="KW-0805">Transcription regulation</keyword>
<evidence type="ECO:0000256" key="2">
    <source>
        <dbReference type="ARBA" id="ARBA00023015"/>
    </source>
</evidence>
<dbReference type="CDD" id="cd06288">
    <property type="entry name" value="PBP1_sucrose_transcription_regulator"/>
    <property type="match status" value="1"/>
</dbReference>
<proteinExistence type="predicted"/>
<evidence type="ECO:0000313" key="8">
    <source>
        <dbReference type="Proteomes" id="UP000246722"/>
    </source>
</evidence>
<dbReference type="CDD" id="cd01392">
    <property type="entry name" value="HTH_LacI"/>
    <property type="match status" value="1"/>
</dbReference>
<evidence type="ECO:0000256" key="4">
    <source>
        <dbReference type="ARBA" id="ARBA00023163"/>
    </source>
</evidence>
<dbReference type="SMART" id="SM00354">
    <property type="entry name" value="HTH_LACI"/>
    <property type="match status" value="1"/>
</dbReference>
<sequence length="349" mass="36732">MTTKRKRAGSADGAESGHSGHPVTMRDVAEAAGVSVATVSNVVNDKKSARIGADARQRVHDAVSDLGYRPNALAKTLSSGSSKFIGLVADAIATTPFAGQIIHGAQDEAWKHGFVLLVANTEGDPAAEEAAIAMMLEHKVRGVLYSTWFHRAVVPPEALRETDFVLVDCFEANSVAPAVVPDEVQGGYTATKLLLDAGHRRIAFINTTSSSPAQTGRLEGYHRALVEAGIEFDPALVLEAHPDQEGGYAVTAQLLQLNVAGVFCHNDRVAMGLYDGLREHGLTIPRDIAIAGFDNQEVIAAHLRPPLSTVALPHYELGAAGVRVLLGIDSAPTAGPLLVACPPVPRASI</sequence>
<dbReference type="Gene3D" id="1.10.260.40">
    <property type="entry name" value="lambda repressor-like DNA-binding domains"/>
    <property type="match status" value="1"/>
</dbReference>
<dbReference type="EMBL" id="QHLY01000005">
    <property type="protein sequence ID" value="PXA72409.1"/>
    <property type="molecule type" value="Genomic_DNA"/>
</dbReference>
<accession>A0A317ZYK9</accession>
<dbReference type="SUPFAM" id="SSF53822">
    <property type="entry name" value="Periplasmic binding protein-like I"/>
    <property type="match status" value="1"/>
</dbReference>
<evidence type="ECO:0000256" key="1">
    <source>
        <dbReference type="ARBA" id="ARBA00022491"/>
    </source>
</evidence>
<dbReference type="RefSeq" id="WP_110125930.1">
    <property type="nucleotide sequence ID" value="NZ_QHLY01000005.1"/>
</dbReference>
<dbReference type="SUPFAM" id="SSF47413">
    <property type="entry name" value="lambda repressor-like DNA-binding domains"/>
    <property type="match status" value="1"/>
</dbReference>
<dbReference type="Proteomes" id="UP000246722">
    <property type="component" value="Unassembled WGS sequence"/>
</dbReference>
<dbReference type="PROSITE" id="PS50932">
    <property type="entry name" value="HTH_LACI_2"/>
    <property type="match status" value="1"/>
</dbReference>
<evidence type="ECO:0000259" key="6">
    <source>
        <dbReference type="PROSITE" id="PS50932"/>
    </source>
</evidence>
<dbReference type="Pfam" id="PF13377">
    <property type="entry name" value="Peripla_BP_3"/>
    <property type="match status" value="1"/>
</dbReference>
<dbReference type="Gene3D" id="3.40.50.2300">
    <property type="match status" value="2"/>
</dbReference>
<dbReference type="GO" id="GO:0003700">
    <property type="term" value="F:DNA-binding transcription factor activity"/>
    <property type="evidence" value="ECO:0007669"/>
    <property type="project" value="TreeGrafter"/>
</dbReference>
<dbReference type="AlphaFoldDB" id="A0A317ZYK9"/>
<dbReference type="PANTHER" id="PTHR30146">
    <property type="entry name" value="LACI-RELATED TRANSCRIPTIONAL REPRESSOR"/>
    <property type="match status" value="1"/>
</dbReference>
<comment type="caution">
    <text evidence="7">The sequence shown here is derived from an EMBL/GenBank/DDBJ whole genome shotgun (WGS) entry which is preliminary data.</text>
</comment>
<keyword evidence="4" id="KW-0804">Transcription</keyword>
<dbReference type="PANTHER" id="PTHR30146:SF148">
    <property type="entry name" value="HTH-TYPE TRANSCRIPTIONAL REPRESSOR PURR-RELATED"/>
    <property type="match status" value="1"/>
</dbReference>
<dbReference type="GO" id="GO:0000976">
    <property type="term" value="F:transcription cis-regulatory region binding"/>
    <property type="evidence" value="ECO:0007669"/>
    <property type="project" value="TreeGrafter"/>
</dbReference>
<protein>
    <submittedName>
        <fullName evidence="7">LacI family transcriptional regulator</fullName>
    </submittedName>
</protein>
<dbReference type="InterPro" id="IPR000843">
    <property type="entry name" value="HTH_LacI"/>
</dbReference>
<dbReference type="Pfam" id="PF00356">
    <property type="entry name" value="LacI"/>
    <property type="match status" value="1"/>
</dbReference>
<keyword evidence="8" id="KW-1185">Reference proteome</keyword>
<evidence type="ECO:0000313" key="7">
    <source>
        <dbReference type="EMBL" id="PXA72409.1"/>
    </source>
</evidence>
<dbReference type="InterPro" id="IPR028082">
    <property type="entry name" value="Peripla_BP_I"/>
</dbReference>